<dbReference type="InterPro" id="IPR037294">
    <property type="entry name" value="ABC_BtuC-like"/>
</dbReference>
<dbReference type="PANTHER" id="PTHR30472:SF25">
    <property type="entry name" value="ABC TRANSPORTER PERMEASE PROTEIN MJ0876-RELATED"/>
    <property type="match status" value="1"/>
</dbReference>
<sequence length="345" mass="37034">MNRIARLFKLRKLFLTVILLLLLLLIPLSISIGVYRATLLDAFKLMLGDNSIPVEVRAALLLRLRRVLASIAMGIVLGVTGTCMQAVLRNPMASPFTLGISQAAALGVAIALILGIAGSVQYRVTLISNPYILPIFAFIFSLLQVSLILVLAYRAMLSERALILAAIAMSFLYQAILSLVQYLALNELQIAMVVFWTFGDVGRVDWTALKMIAIVAGVLAIYYMIRSLDLDLISLGDDIAYSSGVNPKRLRLEATLVSAFGVSMVTAFAGVIAFLCLVAPHIARLVVGSSHRYLVPASMLVGAALLLVADDIGRTVVSPVILPVGIVLSFIGAPLLLYLLLRGGG</sequence>
<evidence type="ECO:0000256" key="1">
    <source>
        <dbReference type="ARBA" id="ARBA00004651"/>
    </source>
</evidence>
<evidence type="ECO:0000256" key="3">
    <source>
        <dbReference type="ARBA" id="ARBA00022448"/>
    </source>
</evidence>
<evidence type="ECO:0000256" key="2">
    <source>
        <dbReference type="ARBA" id="ARBA00007935"/>
    </source>
</evidence>
<protein>
    <submittedName>
        <fullName evidence="9">Iron ABC transporter permease</fullName>
    </submittedName>
</protein>
<feature type="transmembrane region" description="Helical" evidence="8">
    <location>
        <begin position="256"/>
        <end position="281"/>
    </location>
</feature>
<keyword evidence="7 8" id="KW-0472">Membrane</keyword>
<comment type="similarity">
    <text evidence="2">Belongs to the binding-protein-dependent transport system permease family. FecCD subfamily.</text>
</comment>
<dbReference type="Pfam" id="PF01032">
    <property type="entry name" value="FecCD"/>
    <property type="match status" value="1"/>
</dbReference>
<evidence type="ECO:0000313" key="9">
    <source>
        <dbReference type="EMBL" id="HEM67242.1"/>
    </source>
</evidence>
<accession>A0A7J2U4W0</accession>
<organism evidence="9">
    <name type="scientific">Ignisphaera aggregans</name>
    <dbReference type="NCBI Taxonomy" id="334771"/>
    <lineage>
        <taxon>Archaea</taxon>
        <taxon>Thermoproteota</taxon>
        <taxon>Thermoprotei</taxon>
        <taxon>Desulfurococcales</taxon>
        <taxon>Desulfurococcaceae</taxon>
        <taxon>Ignisphaera</taxon>
    </lineage>
</organism>
<reference evidence="9" key="1">
    <citation type="journal article" date="2020" name="mSystems">
        <title>Genome- and Community-Level Interaction Insights into Carbon Utilization and Element Cycling Functions of Hydrothermarchaeota in Hydrothermal Sediment.</title>
        <authorList>
            <person name="Zhou Z."/>
            <person name="Liu Y."/>
            <person name="Xu W."/>
            <person name="Pan J."/>
            <person name="Luo Z.H."/>
            <person name="Li M."/>
        </authorList>
    </citation>
    <scope>NUCLEOTIDE SEQUENCE [LARGE SCALE GENOMIC DNA]</scope>
    <source>
        <strain evidence="9">SpSt-125</strain>
    </source>
</reference>
<dbReference type="GO" id="GO:0005886">
    <property type="term" value="C:plasma membrane"/>
    <property type="evidence" value="ECO:0007669"/>
    <property type="project" value="UniProtKB-SubCell"/>
</dbReference>
<dbReference type="InterPro" id="IPR000522">
    <property type="entry name" value="ABC_transptr_permease_BtuC"/>
</dbReference>
<dbReference type="PANTHER" id="PTHR30472">
    <property type="entry name" value="FERRIC ENTEROBACTIN TRANSPORT SYSTEM PERMEASE PROTEIN"/>
    <property type="match status" value="1"/>
</dbReference>
<keyword evidence="6 8" id="KW-1133">Transmembrane helix</keyword>
<dbReference type="GO" id="GO:0033214">
    <property type="term" value="P:siderophore-iron import into cell"/>
    <property type="evidence" value="ECO:0007669"/>
    <property type="project" value="TreeGrafter"/>
</dbReference>
<dbReference type="CDD" id="cd06550">
    <property type="entry name" value="TM_ABC_iron-siderophores_like"/>
    <property type="match status" value="1"/>
</dbReference>
<name>A0A7J2U4W0_9CREN</name>
<evidence type="ECO:0000256" key="6">
    <source>
        <dbReference type="ARBA" id="ARBA00022989"/>
    </source>
</evidence>
<feature type="transmembrane region" description="Helical" evidence="8">
    <location>
        <begin position="131"/>
        <end position="153"/>
    </location>
</feature>
<keyword evidence="3" id="KW-0813">Transport</keyword>
<dbReference type="GO" id="GO:0022857">
    <property type="term" value="F:transmembrane transporter activity"/>
    <property type="evidence" value="ECO:0007669"/>
    <property type="project" value="InterPro"/>
</dbReference>
<feature type="transmembrane region" description="Helical" evidence="8">
    <location>
        <begin position="162"/>
        <end position="184"/>
    </location>
</feature>
<dbReference type="AlphaFoldDB" id="A0A7J2U4W0"/>
<evidence type="ECO:0000256" key="7">
    <source>
        <dbReference type="ARBA" id="ARBA00023136"/>
    </source>
</evidence>
<evidence type="ECO:0000256" key="5">
    <source>
        <dbReference type="ARBA" id="ARBA00022692"/>
    </source>
</evidence>
<feature type="transmembrane region" description="Helical" evidence="8">
    <location>
        <begin position="204"/>
        <end position="225"/>
    </location>
</feature>
<keyword evidence="4" id="KW-1003">Cell membrane</keyword>
<evidence type="ECO:0000256" key="4">
    <source>
        <dbReference type="ARBA" id="ARBA00022475"/>
    </source>
</evidence>
<feature type="transmembrane region" description="Helical" evidence="8">
    <location>
        <begin position="321"/>
        <end position="341"/>
    </location>
</feature>
<dbReference type="SUPFAM" id="SSF81345">
    <property type="entry name" value="ABC transporter involved in vitamin B12 uptake, BtuC"/>
    <property type="match status" value="1"/>
</dbReference>
<keyword evidence="5 8" id="KW-0812">Transmembrane</keyword>
<gene>
    <name evidence="9" type="ORF">ENO26_06720</name>
</gene>
<comment type="caution">
    <text evidence="9">The sequence shown here is derived from an EMBL/GenBank/DDBJ whole genome shotgun (WGS) entry which is preliminary data.</text>
</comment>
<dbReference type="EMBL" id="DSEU01000045">
    <property type="protein sequence ID" value="HEM67242.1"/>
    <property type="molecule type" value="Genomic_DNA"/>
</dbReference>
<feature type="transmembrane region" description="Helical" evidence="8">
    <location>
        <begin position="293"/>
        <end position="309"/>
    </location>
</feature>
<dbReference type="Gene3D" id="1.10.3470.10">
    <property type="entry name" value="ABC transporter involved in vitamin B12 uptake, BtuC"/>
    <property type="match status" value="1"/>
</dbReference>
<feature type="transmembrane region" description="Helical" evidence="8">
    <location>
        <begin position="100"/>
        <end position="119"/>
    </location>
</feature>
<comment type="subcellular location">
    <subcellularLocation>
        <location evidence="1">Cell membrane</location>
        <topology evidence="1">Multi-pass membrane protein</topology>
    </subcellularLocation>
</comment>
<evidence type="ECO:0000256" key="8">
    <source>
        <dbReference type="SAM" id="Phobius"/>
    </source>
</evidence>
<proteinExistence type="inferred from homology"/>